<feature type="region of interest" description="Disordered" evidence="1">
    <location>
        <begin position="310"/>
        <end position="388"/>
    </location>
</feature>
<dbReference type="EMBL" id="JBANRG010000098">
    <property type="protein sequence ID" value="KAK7436103.1"/>
    <property type="molecule type" value="Genomic_DNA"/>
</dbReference>
<feature type="compositionally biased region" description="Basic residues" evidence="1">
    <location>
        <begin position="571"/>
        <end position="582"/>
    </location>
</feature>
<name>A0ABR1IP43_9AGAR</name>
<feature type="compositionally biased region" description="Basic and acidic residues" evidence="1">
    <location>
        <begin position="583"/>
        <end position="593"/>
    </location>
</feature>
<reference evidence="2 3" key="1">
    <citation type="submission" date="2024-01" db="EMBL/GenBank/DDBJ databases">
        <title>A draft genome for the cacao thread blight pathogen Marasmiellus scandens.</title>
        <authorList>
            <person name="Baruah I.K."/>
            <person name="Leung J."/>
            <person name="Bukari Y."/>
            <person name="Amoako-Attah I."/>
            <person name="Meinhardt L.W."/>
            <person name="Bailey B.A."/>
            <person name="Cohen S.P."/>
        </authorList>
    </citation>
    <scope>NUCLEOTIDE SEQUENCE [LARGE SCALE GENOMIC DNA]</scope>
    <source>
        <strain evidence="2 3">GH-19</strain>
    </source>
</reference>
<feature type="compositionally biased region" description="Polar residues" evidence="1">
    <location>
        <begin position="543"/>
        <end position="563"/>
    </location>
</feature>
<organism evidence="2 3">
    <name type="scientific">Marasmiellus scandens</name>
    <dbReference type="NCBI Taxonomy" id="2682957"/>
    <lineage>
        <taxon>Eukaryota</taxon>
        <taxon>Fungi</taxon>
        <taxon>Dikarya</taxon>
        <taxon>Basidiomycota</taxon>
        <taxon>Agaricomycotina</taxon>
        <taxon>Agaricomycetes</taxon>
        <taxon>Agaricomycetidae</taxon>
        <taxon>Agaricales</taxon>
        <taxon>Marasmiineae</taxon>
        <taxon>Omphalotaceae</taxon>
        <taxon>Marasmiellus</taxon>
    </lineage>
</organism>
<feature type="region of interest" description="Disordered" evidence="1">
    <location>
        <begin position="190"/>
        <end position="221"/>
    </location>
</feature>
<protein>
    <submittedName>
        <fullName evidence="2">Uncharacterized protein</fullName>
    </submittedName>
</protein>
<feature type="compositionally biased region" description="Polar residues" evidence="1">
    <location>
        <begin position="361"/>
        <end position="388"/>
    </location>
</feature>
<accession>A0ABR1IP43</accession>
<evidence type="ECO:0000313" key="3">
    <source>
        <dbReference type="Proteomes" id="UP001498398"/>
    </source>
</evidence>
<evidence type="ECO:0000313" key="2">
    <source>
        <dbReference type="EMBL" id="KAK7436103.1"/>
    </source>
</evidence>
<sequence length="685" mass="73988">MGVRWTTDKQLEFLQGKENEFQDAREAGRVEKFYTAVTNEFLAKFPVELTEAERIGKTVEEMDHLLTKKIEATKMRVKKWHQNNGYTEKRKLKRIGTGKTSVITKVAVVSGLAGRSSHQLQETEVYHRLFTEDVNESVERIMAAEEASPTISIASGTESESSESESVAQARAQKRLLVLRQVLHEKVDAATPEQRDQIKSYRESDKEEKKRKVEALNGDNDGPIDIDSRQAILALPGFLADIFAVSRKATDYSFYVFAGGKNPNNPEVTETFSWYVGRELNGLPFSKVYPQAEDGFSLPWGRFIKNAYGQPSPKKASSDEAQETAKASSISTSDSESPEPLFHSSGSSGSAVPPLIPPQPSVLSHTPSQPSVPIMSTPSTSSDASHQLSISVARSTHPTNEIPMSVPLSNDFLVSSSSSQPHLNFPATLANPGSSLSLDLDTPFPTSNASVGHGKLHRTYVRAHLTSFNGGWTNELGGSGLRADSSMFGDSTTNASSWTSGQLAGPNLTLVPTLASTSVPTLAITSRSDFLFPTPNNDSGVFPSTISSLGLGGTQHSVPSNPVAQDETMPGKKKGAGRKKKGKELTDGADHGPDPAMAVLQPTQSSPKRQTLKRKELDGLSPSAMVDGKRAQRSTVPGRLPQNIVPEGKSKPRPTPKPRKKVTKSTEVVLDADIKSVNEGDMAVA</sequence>
<dbReference type="Proteomes" id="UP001498398">
    <property type="component" value="Unassembled WGS sequence"/>
</dbReference>
<feature type="compositionally biased region" description="Basic and acidic residues" evidence="1">
    <location>
        <begin position="190"/>
        <end position="214"/>
    </location>
</feature>
<evidence type="ECO:0000256" key="1">
    <source>
        <dbReference type="SAM" id="MobiDB-lite"/>
    </source>
</evidence>
<feature type="compositionally biased region" description="Basic residues" evidence="1">
    <location>
        <begin position="651"/>
        <end position="663"/>
    </location>
</feature>
<keyword evidence="3" id="KW-1185">Reference proteome</keyword>
<proteinExistence type="predicted"/>
<gene>
    <name evidence="2" type="ORF">VKT23_019305</name>
</gene>
<comment type="caution">
    <text evidence="2">The sequence shown here is derived from an EMBL/GenBank/DDBJ whole genome shotgun (WGS) entry which is preliminary data.</text>
</comment>
<feature type="region of interest" description="Disordered" evidence="1">
    <location>
        <begin position="543"/>
        <end position="667"/>
    </location>
</feature>